<dbReference type="Proteomes" id="UP001556631">
    <property type="component" value="Unassembled WGS sequence"/>
</dbReference>
<name>A0ABV3SX76_9ACTN</name>
<organism evidence="2 3">
    <name type="scientific">Nocardioides eburneus</name>
    <dbReference type="NCBI Taxonomy" id="3231482"/>
    <lineage>
        <taxon>Bacteria</taxon>
        <taxon>Bacillati</taxon>
        <taxon>Actinomycetota</taxon>
        <taxon>Actinomycetes</taxon>
        <taxon>Propionibacteriales</taxon>
        <taxon>Nocardioidaceae</taxon>
        <taxon>Nocardioides</taxon>
    </lineage>
</organism>
<gene>
    <name evidence="2" type="ORF">AB3X52_07930</name>
</gene>
<keyword evidence="1" id="KW-0812">Transmembrane</keyword>
<keyword evidence="1" id="KW-1133">Transmembrane helix</keyword>
<dbReference type="RefSeq" id="WP_367993032.1">
    <property type="nucleotide sequence ID" value="NZ_JBFPJR010000011.1"/>
</dbReference>
<keyword evidence="1" id="KW-0472">Membrane</keyword>
<feature type="transmembrane region" description="Helical" evidence="1">
    <location>
        <begin position="21"/>
        <end position="40"/>
    </location>
</feature>
<evidence type="ECO:0000313" key="2">
    <source>
        <dbReference type="EMBL" id="MEX0427542.1"/>
    </source>
</evidence>
<evidence type="ECO:0008006" key="4">
    <source>
        <dbReference type="Google" id="ProtNLM"/>
    </source>
</evidence>
<evidence type="ECO:0000313" key="3">
    <source>
        <dbReference type="Proteomes" id="UP001556631"/>
    </source>
</evidence>
<comment type="caution">
    <text evidence="2">The sequence shown here is derived from an EMBL/GenBank/DDBJ whole genome shotgun (WGS) entry which is preliminary data.</text>
</comment>
<accession>A0ABV3SX76</accession>
<protein>
    <recommendedName>
        <fullName evidence="4">Pilus assembly protein</fullName>
    </recommendedName>
</protein>
<evidence type="ECO:0000256" key="1">
    <source>
        <dbReference type="SAM" id="Phobius"/>
    </source>
</evidence>
<dbReference type="EMBL" id="JBFPJR010000011">
    <property type="protein sequence ID" value="MEX0427542.1"/>
    <property type="molecule type" value="Genomic_DNA"/>
</dbReference>
<sequence length="156" mass="16466">MTVLRAEARHRGERGSGLIELTWAGLLLIIPLGWIVLSIFDVQRSAFAVSGAARAAGRAYVLADSDGLGRSRAEAAARQAVSDQGADVSGLRVEVSCTPYPRQCHNGTSVVTVRVTGRVRLPVLPAILGGGAPSVHLDASHTVPVGQYHEIRDAQH</sequence>
<reference evidence="2 3" key="1">
    <citation type="submission" date="2024-07" db="EMBL/GenBank/DDBJ databases">
        <authorList>
            <person name="Lee S."/>
            <person name="Kang M."/>
        </authorList>
    </citation>
    <scope>NUCLEOTIDE SEQUENCE [LARGE SCALE GENOMIC DNA]</scope>
    <source>
        <strain evidence="2 3">DS6</strain>
    </source>
</reference>
<proteinExistence type="predicted"/>
<keyword evidence="3" id="KW-1185">Reference proteome</keyword>